<sequence length="202" mass="22748">MKQLIIILTVLITTITMAQEKNTISLNERVRFLDKNPAYQASVVVSTYYANYGKSSITATQLIDGFKEKLTQSEIDLSQVKKDEIGYITLSLGKEGMLYHFKTNSKEDALKFANTNALGSSRLSYDYVAKLDPDEEAEIIKKAIDKARNRASGIAGKMNKNLGEIIKLETNYDGDEWIRGIFRDTAIGELVFDIEIDFELLD</sequence>
<protein>
    <recommendedName>
        <fullName evidence="3">DUF541 domain-containing protein</fullName>
    </recommendedName>
</protein>
<dbReference type="AlphaFoldDB" id="A0A6M0CHS3"/>
<keyword evidence="2" id="KW-1185">Reference proteome</keyword>
<evidence type="ECO:0008006" key="3">
    <source>
        <dbReference type="Google" id="ProtNLM"/>
    </source>
</evidence>
<proteinExistence type="predicted"/>
<name>A0A6M0CHS3_9FLAO</name>
<evidence type="ECO:0000313" key="1">
    <source>
        <dbReference type="EMBL" id="NER17072.1"/>
    </source>
</evidence>
<accession>A0A6M0CHS3</accession>
<comment type="caution">
    <text evidence="1">The sequence shown here is derived from an EMBL/GenBank/DDBJ whole genome shotgun (WGS) entry which is preliminary data.</text>
</comment>
<dbReference type="Proteomes" id="UP000474296">
    <property type="component" value="Unassembled WGS sequence"/>
</dbReference>
<dbReference type="EMBL" id="JAABOQ010000003">
    <property type="protein sequence ID" value="NER17072.1"/>
    <property type="molecule type" value="Genomic_DNA"/>
</dbReference>
<reference evidence="1 2" key="1">
    <citation type="submission" date="2020-01" db="EMBL/GenBank/DDBJ databases">
        <title>Spongiivirga citrea KCTC 32990T.</title>
        <authorList>
            <person name="Wang G."/>
        </authorList>
    </citation>
    <scope>NUCLEOTIDE SEQUENCE [LARGE SCALE GENOMIC DNA]</scope>
    <source>
        <strain evidence="1 2">KCTC 32990</strain>
    </source>
</reference>
<organism evidence="1 2">
    <name type="scientific">Spongiivirga citrea</name>
    <dbReference type="NCBI Taxonomy" id="1481457"/>
    <lineage>
        <taxon>Bacteria</taxon>
        <taxon>Pseudomonadati</taxon>
        <taxon>Bacteroidota</taxon>
        <taxon>Flavobacteriia</taxon>
        <taxon>Flavobacteriales</taxon>
        <taxon>Flavobacteriaceae</taxon>
        <taxon>Spongiivirga</taxon>
    </lineage>
</organism>
<gene>
    <name evidence="1" type="ORF">GWK10_07615</name>
</gene>
<dbReference type="RefSeq" id="WP_164031149.1">
    <property type="nucleotide sequence ID" value="NZ_JAABOQ010000003.1"/>
</dbReference>
<evidence type="ECO:0000313" key="2">
    <source>
        <dbReference type="Proteomes" id="UP000474296"/>
    </source>
</evidence>